<protein>
    <recommendedName>
        <fullName evidence="5">Clr5 domain-containing protein</fullName>
    </recommendedName>
</protein>
<evidence type="ECO:0000256" key="1">
    <source>
        <dbReference type="ARBA" id="ARBA00022737"/>
    </source>
</evidence>
<evidence type="ECO:0000256" key="4">
    <source>
        <dbReference type="SAM" id="MobiDB-lite"/>
    </source>
</evidence>
<organism evidence="6 7">
    <name type="scientific">Achaetomium macrosporum</name>
    <dbReference type="NCBI Taxonomy" id="79813"/>
    <lineage>
        <taxon>Eukaryota</taxon>
        <taxon>Fungi</taxon>
        <taxon>Dikarya</taxon>
        <taxon>Ascomycota</taxon>
        <taxon>Pezizomycotina</taxon>
        <taxon>Sordariomycetes</taxon>
        <taxon>Sordariomycetidae</taxon>
        <taxon>Sordariales</taxon>
        <taxon>Chaetomiaceae</taxon>
        <taxon>Achaetomium</taxon>
    </lineage>
</organism>
<accession>A0AAN7C143</accession>
<keyword evidence="1" id="KW-0677">Repeat</keyword>
<dbReference type="Pfam" id="PF14420">
    <property type="entry name" value="Clr5"/>
    <property type="match status" value="1"/>
</dbReference>
<evidence type="ECO:0000256" key="3">
    <source>
        <dbReference type="PROSITE-ProRule" id="PRU00023"/>
    </source>
</evidence>
<sequence length="521" mass="57624">MDKSQRVRRPPAKLEGKRRRSKYKHLDWSKHRSLLDKLYVREQKTLEEVMEIMQSKNGFVASKQAFKRAFKGWGFQKYRRKKDTKPRVTHCTPSETAASPAPRTGEAPEPGNVPPSVIAPYAAAGVDPSTWRDTQQFERLSHYPYSPTIMDAAFAMTLDDMDLRTPSPGLELSLTLQDELPNGHVHVDDVVDRHDMAHDQSRCAIPSFDTDFMPGGPRGQMLVNVPWLRFRGAVHAQLHIDRSPAFFIPYHVRVAMGLGSSEASLSTLTLALHQSPPLKGLTAAHDLASILEQAVPSLTADAVKQSLWQLLHPSAHSYVSHMAELAFGLISNNLVAAEGMKHFLNYVTRHIPRRTVHALFCVDTITVDAVAIKLLNTAVENGDESALEILLEAGINRKRIAGRKGTDLLRTAIQAKKVKVAEQLLRAGTDPNPGELVDVEWGRHEPTTPLHAAVSLGETDLVKRLLDAGAQVDRPDLNGNTALALAVELGELTCASLLLDARADVDNAWVNDDYNDDIRHS</sequence>
<dbReference type="Pfam" id="PF12796">
    <property type="entry name" value="Ank_2"/>
    <property type="match status" value="1"/>
</dbReference>
<dbReference type="Proteomes" id="UP001303760">
    <property type="component" value="Unassembled WGS sequence"/>
</dbReference>
<dbReference type="Gene3D" id="1.25.40.20">
    <property type="entry name" value="Ankyrin repeat-containing domain"/>
    <property type="match status" value="1"/>
</dbReference>
<dbReference type="InterPro" id="IPR025676">
    <property type="entry name" value="Clr5_dom"/>
</dbReference>
<keyword evidence="7" id="KW-1185">Reference proteome</keyword>
<reference evidence="6" key="2">
    <citation type="submission" date="2023-05" db="EMBL/GenBank/DDBJ databases">
        <authorList>
            <consortium name="Lawrence Berkeley National Laboratory"/>
            <person name="Steindorff A."/>
            <person name="Hensen N."/>
            <person name="Bonometti L."/>
            <person name="Westerberg I."/>
            <person name="Brannstrom I.O."/>
            <person name="Guillou S."/>
            <person name="Cros-Aarteil S."/>
            <person name="Calhoun S."/>
            <person name="Haridas S."/>
            <person name="Kuo A."/>
            <person name="Mondo S."/>
            <person name="Pangilinan J."/>
            <person name="Riley R."/>
            <person name="Labutti K."/>
            <person name="Andreopoulos B."/>
            <person name="Lipzen A."/>
            <person name="Chen C."/>
            <person name="Yanf M."/>
            <person name="Daum C."/>
            <person name="Ng V."/>
            <person name="Clum A."/>
            <person name="Ohm R."/>
            <person name="Martin F."/>
            <person name="Silar P."/>
            <person name="Natvig D."/>
            <person name="Lalanne C."/>
            <person name="Gautier V."/>
            <person name="Ament-Velasquez S.L."/>
            <person name="Kruys A."/>
            <person name="Hutchinson M.I."/>
            <person name="Powell A.J."/>
            <person name="Barry K."/>
            <person name="Miller A.N."/>
            <person name="Grigoriev I.V."/>
            <person name="Debuchy R."/>
            <person name="Gladieux P."/>
            <person name="Thoren M.H."/>
            <person name="Johannesson H."/>
        </authorList>
    </citation>
    <scope>NUCLEOTIDE SEQUENCE</scope>
    <source>
        <strain evidence="6">CBS 532.94</strain>
    </source>
</reference>
<dbReference type="InterPro" id="IPR036770">
    <property type="entry name" value="Ankyrin_rpt-contain_sf"/>
</dbReference>
<dbReference type="SUPFAM" id="SSF48403">
    <property type="entry name" value="Ankyrin repeat"/>
    <property type="match status" value="1"/>
</dbReference>
<dbReference type="PANTHER" id="PTHR24173">
    <property type="entry name" value="ANKYRIN REPEAT CONTAINING"/>
    <property type="match status" value="1"/>
</dbReference>
<reference evidence="6" key="1">
    <citation type="journal article" date="2023" name="Mol. Phylogenet. Evol.">
        <title>Genome-scale phylogeny and comparative genomics of the fungal order Sordariales.</title>
        <authorList>
            <person name="Hensen N."/>
            <person name="Bonometti L."/>
            <person name="Westerberg I."/>
            <person name="Brannstrom I.O."/>
            <person name="Guillou S."/>
            <person name="Cros-Aarteil S."/>
            <person name="Calhoun S."/>
            <person name="Haridas S."/>
            <person name="Kuo A."/>
            <person name="Mondo S."/>
            <person name="Pangilinan J."/>
            <person name="Riley R."/>
            <person name="LaButti K."/>
            <person name="Andreopoulos B."/>
            <person name="Lipzen A."/>
            <person name="Chen C."/>
            <person name="Yan M."/>
            <person name="Daum C."/>
            <person name="Ng V."/>
            <person name="Clum A."/>
            <person name="Steindorff A."/>
            <person name="Ohm R.A."/>
            <person name="Martin F."/>
            <person name="Silar P."/>
            <person name="Natvig D.O."/>
            <person name="Lalanne C."/>
            <person name="Gautier V."/>
            <person name="Ament-Velasquez S.L."/>
            <person name="Kruys A."/>
            <person name="Hutchinson M.I."/>
            <person name="Powell A.J."/>
            <person name="Barry K."/>
            <person name="Miller A.N."/>
            <person name="Grigoriev I.V."/>
            <person name="Debuchy R."/>
            <person name="Gladieux P."/>
            <person name="Hiltunen Thoren M."/>
            <person name="Johannesson H."/>
        </authorList>
    </citation>
    <scope>NUCLEOTIDE SEQUENCE</scope>
    <source>
        <strain evidence="6">CBS 532.94</strain>
    </source>
</reference>
<evidence type="ECO:0000313" key="6">
    <source>
        <dbReference type="EMBL" id="KAK4233141.1"/>
    </source>
</evidence>
<proteinExistence type="predicted"/>
<dbReference type="SMART" id="SM00248">
    <property type="entry name" value="ANK"/>
    <property type="match status" value="4"/>
</dbReference>
<dbReference type="PANTHER" id="PTHR24173:SF74">
    <property type="entry name" value="ANKYRIN REPEAT DOMAIN-CONTAINING PROTEIN 16"/>
    <property type="match status" value="1"/>
</dbReference>
<evidence type="ECO:0000256" key="2">
    <source>
        <dbReference type="ARBA" id="ARBA00023043"/>
    </source>
</evidence>
<dbReference type="EMBL" id="MU860654">
    <property type="protein sequence ID" value="KAK4233141.1"/>
    <property type="molecule type" value="Genomic_DNA"/>
</dbReference>
<feature type="repeat" description="ANK" evidence="3">
    <location>
        <begin position="445"/>
        <end position="477"/>
    </location>
</feature>
<dbReference type="PROSITE" id="PS50088">
    <property type="entry name" value="ANK_REPEAT"/>
    <property type="match status" value="2"/>
</dbReference>
<evidence type="ECO:0000313" key="7">
    <source>
        <dbReference type="Proteomes" id="UP001303760"/>
    </source>
</evidence>
<feature type="region of interest" description="Disordered" evidence="4">
    <location>
        <begin position="81"/>
        <end position="114"/>
    </location>
</feature>
<keyword evidence="2 3" id="KW-0040">ANK repeat</keyword>
<feature type="region of interest" description="Disordered" evidence="4">
    <location>
        <begin position="1"/>
        <end position="23"/>
    </location>
</feature>
<dbReference type="AlphaFoldDB" id="A0AAN7C143"/>
<comment type="caution">
    <text evidence="6">The sequence shown here is derived from an EMBL/GenBank/DDBJ whole genome shotgun (WGS) entry which is preliminary data.</text>
</comment>
<feature type="repeat" description="ANK" evidence="3">
    <location>
        <begin position="478"/>
        <end position="506"/>
    </location>
</feature>
<gene>
    <name evidence="6" type="ORF">C8A03DRAFT_39173</name>
</gene>
<dbReference type="PROSITE" id="PS50297">
    <property type="entry name" value="ANK_REP_REGION"/>
    <property type="match status" value="2"/>
</dbReference>
<evidence type="ECO:0000259" key="5">
    <source>
        <dbReference type="Pfam" id="PF14420"/>
    </source>
</evidence>
<dbReference type="InterPro" id="IPR002110">
    <property type="entry name" value="Ankyrin_rpt"/>
</dbReference>
<feature type="domain" description="Clr5" evidence="5">
    <location>
        <begin position="27"/>
        <end position="77"/>
    </location>
</feature>
<name>A0AAN7C143_9PEZI</name>